<keyword evidence="23" id="KW-1185">Reference proteome</keyword>
<dbReference type="PANTHER" id="PTHR12592:SF0">
    <property type="entry name" value="ATP-DEPENDENT (S)-NAD(P)H-HYDRATE DEHYDRATASE"/>
    <property type="match status" value="1"/>
</dbReference>
<keyword evidence="9 18" id="KW-0630">Potassium</keyword>
<dbReference type="GO" id="GO:0110051">
    <property type="term" value="P:metabolite repair"/>
    <property type="evidence" value="ECO:0007669"/>
    <property type="project" value="TreeGrafter"/>
</dbReference>
<keyword evidence="6 17" id="KW-0547">Nucleotide-binding</keyword>
<evidence type="ECO:0000256" key="1">
    <source>
        <dbReference type="ARBA" id="ARBA00000013"/>
    </source>
</evidence>
<dbReference type="InterPro" id="IPR004443">
    <property type="entry name" value="YjeF_N_dom"/>
</dbReference>
<dbReference type="Gene3D" id="3.40.50.10260">
    <property type="entry name" value="YjeF N-terminal domain"/>
    <property type="match status" value="1"/>
</dbReference>
<feature type="domain" description="YjeF N-terminal" evidence="21">
    <location>
        <begin position="1"/>
        <end position="192"/>
    </location>
</feature>
<feature type="binding site" evidence="18">
    <location>
        <begin position="105"/>
        <end position="111"/>
    </location>
    <ligand>
        <name>(6S)-NADPHX</name>
        <dbReference type="ChEBI" id="CHEBI:64076"/>
    </ligand>
</feature>
<dbReference type="Pfam" id="PF03853">
    <property type="entry name" value="YjeF_N"/>
    <property type="match status" value="1"/>
</dbReference>
<keyword evidence="5 18" id="KW-0479">Metal-binding</keyword>
<dbReference type="InterPro" id="IPR036652">
    <property type="entry name" value="YjeF_N_dom_sf"/>
</dbReference>
<dbReference type="HAMAP" id="MF_01966">
    <property type="entry name" value="NADHX_epimerase"/>
    <property type="match status" value="1"/>
</dbReference>
<keyword evidence="11 18" id="KW-0413">Isomerase</keyword>
<dbReference type="GO" id="GO:0005524">
    <property type="term" value="F:ATP binding"/>
    <property type="evidence" value="ECO:0007669"/>
    <property type="project" value="UniProtKB-UniRule"/>
</dbReference>
<dbReference type="InterPro" id="IPR030677">
    <property type="entry name" value="Nnr"/>
</dbReference>
<comment type="catalytic activity">
    <reaction evidence="15 17 19">
        <text>(6S)-NADHX + ADP = AMP + phosphate + NADH + H(+)</text>
        <dbReference type="Rhea" id="RHEA:32223"/>
        <dbReference type="ChEBI" id="CHEBI:15378"/>
        <dbReference type="ChEBI" id="CHEBI:43474"/>
        <dbReference type="ChEBI" id="CHEBI:57945"/>
        <dbReference type="ChEBI" id="CHEBI:64074"/>
        <dbReference type="ChEBI" id="CHEBI:456215"/>
        <dbReference type="ChEBI" id="CHEBI:456216"/>
        <dbReference type="EC" id="4.2.1.136"/>
    </reaction>
</comment>
<keyword evidence="8 17" id="KW-0521">NADP</keyword>
<reference evidence="22 23" key="1">
    <citation type="journal article" date="2017" name="Int. J. Syst. Evol. Microbiol.">
        <title>Erythrobacter aquimixticola sp. nov., isolated from the junction between the ocean and a freshwater spring.</title>
        <authorList>
            <person name="Park S."/>
            <person name="Jung Y.T."/>
            <person name="Choi S.J."/>
            <person name="Yoon J.H."/>
        </authorList>
    </citation>
    <scope>NUCLEOTIDE SEQUENCE [LARGE SCALE GENOMIC DNA]</scope>
    <source>
        <strain evidence="22 23">JSSK-14</strain>
    </source>
</reference>
<dbReference type="InterPro" id="IPR029056">
    <property type="entry name" value="Ribokinase-like"/>
</dbReference>
<evidence type="ECO:0000256" key="3">
    <source>
        <dbReference type="ARBA" id="ARBA00006001"/>
    </source>
</evidence>
<feature type="domain" description="YjeF C-terminal" evidence="20">
    <location>
        <begin position="193"/>
        <end position="446"/>
    </location>
</feature>
<feature type="binding site" evidence="17">
    <location>
        <position position="392"/>
    </location>
    <ligand>
        <name>(6S)-NADPHX</name>
        <dbReference type="ChEBI" id="CHEBI:64076"/>
    </ligand>
</feature>
<dbReference type="HAMAP" id="MF_01965">
    <property type="entry name" value="NADHX_dehydratase"/>
    <property type="match status" value="1"/>
</dbReference>
<feature type="binding site" evidence="17">
    <location>
        <position position="281"/>
    </location>
    <ligand>
        <name>(6S)-NADPHX</name>
        <dbReference type="ChEBI" id="CHEBI:64076"/>
    </ligand>
</feature>
<comment type="caution">
    <text evidence="22">The sequence shown here is derived from an EMBL/GenBank/DDBJ whole genome shotgun (WGS) entry which is preliminary data.</text>
</comment>
<organism evidence="22 23">
    <name type="scientific">Aurantiacibacter aquimixticola</name>
    <dbReference type="NCBI Taxonomy" id="1958945"/>
    <lineage>
        <taxon>Bacteria</taxon>
        <taxon>Pseudomonadati</taxon>
        <taxon>Pseudomonadota</taxon>
        <taxon>Alphaproteobacteria</taxon>
        <taxon>Sphingomonadales</taxon>
        <taxon>Erythrobacteraceae</taxon>
        <taxon>Aurantiacibacter</taxon>
    </lineage>
</organism>
<dbReference type="InterPro" id="IPR000631">
    <property type="entry name" value="CARKD"/>
</dbReference>
<dbReference type="PANTHER" id="PTHR12592">
    <property type="entry name" value="ATP-DEPENDENT (S)-NAD(P)H-HYDRATE DEHYDRATASE FAMILY MEMBER"/>
    <property type="match status" value="1"/>
</dbReference>
<dbReference type="PROSITE" id="PS51385">
    <property type="entry name" value="YJEF_N"/>
    <property type="match status" value="1"/>
</dbReference>
<comment type="similarity">
    <text evidence="3 19">In the N-terminal section; belongs to the NnrE/AIBP family.</text>
</comment>
<evidence type="ECO:0000256" key="13">
    <source>
        <dbReference type="ARBA" id="ARBA00023268"/>
    </source>
</evidence>
<dbReference type="NCBIfam" id="TIGR00197">
    <property type="entry name" value="yjeF_nterm"/>
    <property type="match status" value="1"/>
</dbReference>
<evidence type="ECO:0000256" key="16">
    <source>
        <dbReference type="ARBA" id="ARBA00049209"/>
    </source>
</evidence>
<comment type="function">
    <text evidence="14 19">Bifunctional enzyme that catalyzes the epimerization of the S- and R-forms of NAD(P)HX and the dehydration of the S-form of NAD(P)HX at the expense of ADP, which is converted to AMP. This allows the repair of both epimers of NAD(P)HX, a damaged form of NAD(P)H that is a result of enzymatic or heat-dependent hydration.</text>
</comment>
<accession>A0A419RS82</accession>
<feature type="binding site" evidence="17">
    <location>
        <position position="326"/>
    </location>
    <ligand>
        <name>(6S)-NADPHX</name>
        <dbReference type="ChEBI" id="CHEBI:64076"/>
    </ligand>
</feature>
<dbReference type="Pfam" id="PF01256">
    <property type="entry name" value="Carb_kinase"/>
    <property type="match status" value="1"/>
</dbReference>
<keyword evidence="7 17" id="KW-0067">ATP-binding</keyword>
<dbReference type="Proteomes" id="UP000285232">
    <property type="component" value="Unassembled WGS sequence"/>
</dbReference>
<evidence type="ECO:0000256" key="12">
    <source>
        <dbReference type="ARBA" id="ARBA00023239"/>
    </source>
</evidence>
<comment type="cofactor">
    <cofactor evidence="18 19">
        <name>K(+)</name>
        <dbReference type="ChEBI" id="CHEBI:29103"/>
    </cofactor>
    <text evidence="18 19">Binds 1 potassium ion per subunit.</text>
</comment>
<dbReference type="GO" id="GO:0052856">
    <property type="term" value="F:NAD(P)HX epimerase activity"/>
    <property type="evidence" value="ECO:0007669"/>
    <property type="project" value="UniProtKB-UniRule"/>
</dbReference>
<name>A0A419RS82_9SPHN</name>
<evidence type="ECO:0000256" key="6">
    <source>
        <dbReference type="ARBA" id="ARBA00022741"/>
    </source>
</evidence>
<evidence type="ECO:0000256" key="2">
    <source>
        <dbReference type="ARBA" id="ARBA00000909"/>
    </source>
</evidence>
<evidence type="ECO:0000256" key="9">
    <source>
        <dbReference type="ARBA" id="ARBA00022958"/>
    </source>
</evidence>
<evidence type="ECO:0000256" key="14">
    <source>
        <dbReference type="ARBA" id="ARBA00025153"/>
    </source>
</evidence>
<feature type="binding site" evidence="18">
    <location>
        <begin position="47"/>
        <end position="51"/>
    </location>
    <ligand>
        <name>(6S)-NADPHX</name>
        <dbReference type="ChEBI" id="CHEBI:64076"/>
    </ligand>
</feature>
<feature type="binding site" evidence="18">
    <location>
        <position position="101"/>
    </location>
    <ligand>
        <name>K(+)</name>
        <dbReference type="ChEBI" id="CHEBI:29103"/>
    </ligand>
</feature>
<gene>
    <name evidence="17" type="primary">nnrD</name>
    <name evidence="18" type="synonym">nnrE</name>
    <name evidence="22" type="ORF">D6201_03880</name>
</gene>
<dbReference type="CDD" id="cd01171">
    <property type="entry name" value="YXKO-related"/>
    <property type="match status" value="1"/>
</dbReference>
<evidence type="ECO:0000256" key="4">
    <source>
        <dbReference type="ARBA" id="ARBA00009524"/>
    </source>
</evidence>
<proteinExistence type="inferred from homology"/>
<comment type="function">
    <text evidence="18">Catalyzes the epimerization of the S- and R-forms of NAD(P)HX, a damaged form of NAD(P)H that is a result of enzymatic or heat-dependent hydration. This is a prerequisite for the S-specific NAD(P)H-hydrate dehydratase to allow the repair of both epimers of NAD(P)HX.</text>
</comment>
<comment type="caution">
    <text evidence="17">Lacks conserved residue(s) required for the propagation of feature annotation.</text>
</comment>
<dbReference type="GO" id="GO:0046872">
    <property type="term" value="F:metal ion binding"/>
    <property type="evidence" value="ECO:0007669"/>
    <property type="project" value="UniProtKB-UniRule"/>
</dbReference>
<evidence type="ECO:0000256" key="5">
    <source>
        <dbReference type="ARBA" id="ARBA00022723"/>
    </source>
</evidence>
<feature type="binding site" evidence="18">
    <location>
        <position position="134"/>
    </location>
    <ligand>
        <name>(6S)-NADPHX</name>
        <dbReference type="ChEBI" id="CHEBI:64076"/>
    </ligand>
</feature>
<evidence type="ECO:0000256" key="11">
    <source>
        <dbReference type="ARBA" id="ARBA00023235"/>
    </source>
</evidence>
<evidence type="ECO:0000256" key="18">
    <source>
        <dbReference type="HAMAP-Rule" id="MF_01966"/>
    </source>
</evidence>
<evidence type="ECO:0000259" key="21">
    <source>
        <dbReference type="PROSITE" id="PS51385"/>
    </source>
</evidence>
<feature type="binding site" evidence="17">
    <location>
        <position position="391"/>
    </location>
    <ligand>
        <name>AMP</name>
        <dbReference type="ChEBI" id="CHEBI:456215"/>
    </ligand>
</feature>
<dbReference type="GO" id="GO:0046496">
    <property type="term" value="P:nicotinamide nucleotide metabolic process"/>
    <property type="evidence" value="ECO:0007669"/>
    <property type="project" value="UniProtKB-UniRule"/>
</dbReference>
<keyword evidence="10 17" id="KW-0520">NAD</keyword>
<dbReference type="Gene3D" id="3.40.1190.20">
    <property type="match status" value="1"/>
</dbReference>
<comment type="catalytic activity">
    <reaction evidence="16 17 19">
        <text>(6S)-NADPHX + ADP = AMP + phosphate + NADPH + H(+)</text>
        <dbReference type="Rhea" id="RHEA:32235"/>
        <dbReference type="ChEBI" id="CHEBI:15378"/>
        <dbReference type="ChEBI" id="CHEBI:43474"/>
        <dbReference type="ChEBI" id="CHEBI:57783"/>
        <dbReference type="ChEBI" id="CHEBI:64076"/>
        <dbReference type="ChEBI" id="CHEBI:456215"/>
        <dbReference type="ChEBI" id="CHEBI:456216"/>
        <dbReference type="EC" id="4.2.1.136"/>
    </reaction>
</comment>
<evidence type="ECO:0000256" key="15">
    <source>
        <dbReference type="ARBA" id="ARBA00048238"/>
    </source>
</evidence>
<evidence type="ECO:0000256" key="10">
    <source>
        <dbReference type="ARBA" id="ARBA00023027"/>
    </source>
</evidence>
<comment type="catalytic activity">
    <reaction evidence="2 18 19">
        <text>(6R)-NADPHX = (6S)-NADPHX</text>
        <dbReference type="Rhea" id="RHEA:32227"/>
        <dbReference type="ChEBI" id="CHEBI:64076"/>
        <dbReference type="ChEBI" id="CHEBI:64077"/>
        <dbReference type="EC" id="5.1.99.6"/>
    </reaction>
</comment>
<comment type="catalytic activity">
    <reaction evidence="1 18 19">
        <text>(6R)-NADHX = (6S)-NADHX</text>
        <dbReference type="Rhea" id="RHEA:32215"/>
        <dbReference type="ChEBI" id="CHEBI:64074"/>
        <dbReference type="ChEBI" id="CHEBI:64075"/>
        <dbReference type="EC" id="5.1.99.6"/>
    </reaction>
</comment>
<sequence>MRAAEQSLLDAGETVESLMQRAGTGAAEWVWRLCAGRSVTVLCGPGNNGGDGYVIARELERRGVDVSVVAPLDPATDAAKSARSEWSGKPVKEASGHVFVDCLFGTGLSRPLSDDLRDLVARLAASHDLCVAIDLPSGVDSDTGGLLNDGLPRYDLTIALAAWKPAHWLMPASARMGERRVVDIRVGPLDGAARLAPRPRLCAPAADSHKYSRGMVLVVGGEMPGAAIMTARAAQHGGAGYVMFASEHLHPAMPIDIVHDDTDVADLLHDERIDAVVIGPGLGRDEAAQGRVDAALKSGKPLVLDADALHLITPEHELRRSIATPHEGELSALCEAFDVSAETKLEKARALHGATGMTILAKGADNILVGEGGDTALFPPAPSWLSTAGTGDVLAGLIASRIASGSAMMRAAEEAVYLHTEAARLARPAFSAGQLVDVIPHAYDAFL</sequence>
<evidence type="ECO:0000256" key="19">
    <source>
        <dbReference type="PIRNR" id="PIRNR017184"/>
    </source>
</evidence>
<feature type="binding site" evidence="18">
    <location>
        <position position="137"/>
    </location>
    <ligand>
        <name>K(+)</name>
        <dbReference type="ChEBI" id="CHEBI:29103"/>
    </ligand>
</feature>
<evidence type="ECO:0000256" key="8">
    <source>
        <dbReference type="ARBA" id="ARBA00022857"/>
    </source>
</evidence>
<dbReference type="InterPro" id="IPR017953">
    <property type="entry name" value="Carbohydrate_kinase_pred_CS"/>
</dbReference>
<feature type="binding site" evidence="18">
    <location>
        <position position="48"/>
    </location>
    <ligand>
        <name>K(+)</name>
        <dbReference type="ChEBI" id="CHEBI:29103"/>
    </ligand>
</feature>
<dbReference type="EC" id="4.2.1.136" evidence="19"/>
<dbReference type="NCBIfam" id="TIGR00196">
    <property type="entry name" value="yjeF_cterm"/>
    <property type="match status" value="1"/>
</dbReference>
<dbReference type="GO" id="GO:0052855">
    <property type="term" value="F:ADP-dependent NAD(P)H-hydrate dehydratase activity"/>
    <property type="evidence" value="ECO:0007669"/>
    <property type="project" value="UniProtKB-UniRule"/>
</dbReference>
<dbReference type="SUPFAM" id="SSF64153">
    <property type="entry name" value="YjeF N-terminal domain-like"/>
    <property type="match status" value="1"/>
</dbReference>
<comment type="cofactor">
    <cofactor evidence="17">
        <name>Mg(2+)</name>
        <dbReference type="ChEBI" id="CHEBI:18420"/>
    </cofactor>
</comment>
<comment type="similarity">
    <text evidence="4 19">In the C-terminal section; belongs to the NnrD/CARKD family.</text>
</comment>
<protein>
    <recommendedName>
        <fullName evidence="19">Bifunctional NAD(P)H-hydrate repair enzyme</fullName>
    </recommendedName>
    <alternativeName>
        <fullName evidence="19">Nicotinamide nucleotide repair protein</fullName>
    </alternativeName>
    <domain>
        <recommendedName>
            <fullName evidence="19">ADP-dependent (S)-NAD(P)H-hydrate dehydratase</fullName>
            <ecNumber evidence="19">4.2.1.136</ecNumber>
        </recommendedName>
        <alternativeName>
            <fullName evidence="19">ADP-dependent NAD(P)HX dehydratase</fullName>
        </alternativeName>
    </domain>
    <domain>
        <recommendedName>
            <fullName evidence="19">NAD(P)H-hydrate epimerase</fullName>
            <ecNumber evidence="19">5.1.99.6</ecNumber>
        </recommendedName>
    </domain>
</protein>
<dbReference type="PIRSF" id="PIRSF017184">
    <property type="entry name" value="Nnr"/>
    <property type="match status" value="1"/>
</dbReference>
<dbReference type="PROSITE" id="PS01050">
    <property type="entry name" value="YJEF_C_2"/>
    <property type="match status" value="1"/>
</dbReference>
<dbReference type="AlphaFoldDB" id="A0A419RS82"/>
<dbReference type="EMBL" id="RAHX01000001">
    <property type="protein sequence ID" value="RJY08614.1"/>
    <property type="molecule type" value="Genomic_DNA"/>
</dbReference>
<dbReference type="EC" id="5.1.99.6" evidence="19"/>
<feature type="binding site" evidence="17">
    <location>
        <position position="226"/>
    </location>
    <ligand>
        <name>(6S)-NADPHX</name>
        <dbReference type="ChEBI" id="CHEBI:64076"/>
    </ligand>
</feature>
<evidence type="ECO:0000313" key="23">
    <source>
        <dbReference type="Proteomes" id="UP000285232"/>
    </source>
</evidence>
<dbReference type="PROSITE" id="PS01049">
    <property type="entry name" value="YJEF_C_1"/>
    <property type="match status" value="1"/>
</dbReference>
<dbReference type="PROSITE" id="PS51383">
    <property type="entry name" value="YJEF_C_3"/>
    <property type="match status" value="1"/>
</dbReference>
<comment type="subunit">
    <text evidence="17">Homotetramer.</text>
</comment>
<comment type="similarity">
    <text evidence="17">Belongs to the NnrD/CARKD family.</text>
</comment>
<evidence type="ECO:0000313" key="22">
    <source>
        <dbReference type="EMBL" id="RJY08614.1"/>
    </source>
</evidence>
<evidence type="ECO:0000256" key="7">
    <source>
        <dbReference type="ARBA" id="ARBA00022840"/>
    </source>
</evidence>
<keyword evidence="12 17" id="KW-0456">Lyase</keyword>
<comment type="function">
    <text evidence="17">Catalyzes the dehydration of the S-form of NAD(P)HX at the expense of ADP, which is converted to AMP. Together with NAD(P)HX epimerase, which catalyzes the epimerization of the S- and R-forms, the enzyme allows the repair of both epimers of NAD(P)HX, a damaged form of NAD(P)H that is a result of enzymatic or heat-dependent hydration.</text>
</comment>
<evidence type="ECO:0000256" key="17">
    <source>
        <dbReference type="HAMAP-Rule" id="MF_01965"/>
    </source>
</evidence>
<keyword evidence="13" id="KW-0511">Multifunctional enzyme</keyword>
<comment type="similarity">
    <text evidence="18">Belongs to the NnrE/AIBP family.</text>
</comment>
<evidence type="ECO:0000259" key="20">
    <source>
        <dbReference type="PROSITE" id="PS51383"/>
    </source>
</evidence>
<dbReference type="SUPFAM" id="SSF53613">
    <property type="entry name" value="Ribokinase-like"/>
    <property type="match status" value="1"/>
</dbReference>
<dbReference type="OrthoDB" id="9806925at2"/>